<dbReference type="InterPro" id="IPR006222">
    <property type="entry name" value="GCVT_N"/>
</dbReference>
<keyword evidence="3" id="KW-1185">Reference proteome</keyword>
<reference evidence="2" key="1">
    <citation type="submission" date="2019-02" db="EMBL/GenBank/DDBJ databases">
        <authorList>
            <person name="Li S.-H."/>
        </authorList>
    </citation>
    <scope>NUCLEOTIDE SEQUENCE</scope>
    <source>
        <strain evidence="2">IMCC11814</strain>
    </source>
</reference>
<organism evidence="2 3">
    <name type="scientific">Candidatus Marimicrobium litorale</name>
    <dbReference type="NCBI Taxonomy" id="2518991"/>
    <lineage>
        <taxon>Bacteria</taxon>
        <taxon>Pseudomonadati</taxon>
        <taxon>Pseudomonadota</taxon>
        <taxon>Gammaproteobacteria</taxon>
        <taxon>Cellvibrionales</taxon>
        <taxon>Halieaceae</taxon>
        <taxon>Marimicrobium</taxon>
    </lineage>
</organism>
<evidence type="ECO:0000259" key="1">
    <source>
        <dbReference type="Pfam" id="PF01571"/>
    </source>
</evidence>
<dbReference type="Pfam" id="PF01571">
    <property type="entry name" value="GCV_T"/>
    <property type="match status" value="1"/>
</dbReference>
<dbReference type="PIRSF" id="PIRSF006487">
    <property type="entry name" value="GcvT"/>
    <property type="match status" value="1"/>
</dbReference>
<dbReference type="PANTHER" id="PTHR22602">
    <property type="entry name" value="TRANSFERASE CAF17, MITOCHONDRIAL-RELATED"/>
    <property type="match status" value="1"/>
</dbReference>
<sequence length="315" mass="34566">MNCQFARLNSEALLHISGPDTLTFLQGQTSCDTRELSPEHALPGIYCTPKGRTVCDFLLCELGEDHFALRLRREIRPSSAAAFGKYIIFSKATLEDNRDDWTVIGIWGKDARSVLSGLFGTVPEQRYRTTGGEGFLLVQVDDAGDSYECYLRKDRAASITSGLRSEAQESDEAHWECAQIPGGVVRITEALIEEFVPQTLNYDLTGHISFKKGCYTGQEVVARLHYRGTPKRRTFLGTVPTSTLCKPGSLVYASGSDKAIGSVVNCAKDADTYQLLLEAVTAAVPQGLHIDSEQGADVQLEKLPYVTTSEQESVQ</sequence>
<dbReference type="Gene3D" id="3.30.70.1400">
    <property type="entry name" value="Aminomethyltransferase beta-barrel domains"/>
    <property type="match status" value="1"/>
</dbReference>
<dbReference type="RefSeq" id="WP_279248383.1">
    <property type="nucleotide sequence ID" value="NZ_SHNO01000001.1"/>
</dbReference>
<gene>
    <name evidence="2" type="ORF">EYC82_04670</name>
</gene>
<dbReference type="Gene3D" id="3.30.70.1630">
    <property type="match status" value="1"/>
</dbReference>
<dbReference type="NCBIfam" id="TIGR03317">
    <property type="entry name" value="ygfZ_signature"/>
    <property type="match status" value="1"/>
</dbReference>
<dbReference type="PANTHER" id="PTHR22602:SF0">
    <property type="entry name" value="TRANSFERASE CAF17, MITOCHONDRIAL-RELATED"/>
    <property type="match status" value="1"/>
</dbReference>
<dbReference type="Proteomes" id="UP001143304">
    <property type="component" value="Unassembled WGS sequence"/>
</dbReference>
<comment type="caution">
    <text evidence="2">The sequence shown here is derived from an EMBL/GenBank/DDBJ whole genome shotgun (WGS) entry which is preliminary data.</text>
</comment>
<dbReference type="SUPFAM" id="SSF103025">
    <property type="entry name" value="Folate-binding domain"/>
    <property type="match status" value="1"/>
</dbReference>
<evidence type="ECO:0000313" key="3">
    <source>
        <dbReference type="Proteomes" id="UP001143304"/>
    </source>
</evidence>
<dbReference type="InterPro" id="IPR045179">
    <property type="entry name" value="YgfZ/GcvT"/>
</dbReference>
<evidence type="ECO:0000313" key="2">
    <source>
        <dbReference type="EMBL" id="MCX2976641.1"/>
    </source>
</evidence>
<accession>A0ABT3T309</accession>
<dbReference type="Gene3D" id="2.40.30.160">
    <property type="match status" value="1"/>
</dbReference>
<dbReference type="InterPro" id="IPR017703">
    <property type="entry name" value="YgfZ/GCV_T_CS"/>
</dbReference>
<feature type="domain" description="GCVT N-terminal" evidence="1">
    <location>
        <begin position="14"/>
        <end position="120"/>
    </location>
</feature>
<name>A0ABT3T309_9GAMM</name>
<dbReference type="EMBL" id="SHNO01000001">
    <property type="protein sequence ID" value="MCX2976641.1"/>
    <property type="molecule type" value="Genomic_DNA"/>
</dbReference>
<protein>
    <submittedName>
        <fullName evidence="2">Folate-binding protein</fullName>
    </submittedName>
</protein>
<proteinExistence type="predicted"/>